<name>A0A9N9CSR2_9GLOM</name>
<organism evidence="2 3">
    <name type="scientific">Paraglomus occultum</name>
    <dbReference type="NCBI Taxonomy" id="144539"/>
    <lineage>
        <taxon>Eukaryota</taxon>
        <taxon>Fungi</taxon>
        <taxon>Fungi incertae sedis</taxon>
        <taxon>Mucoromycota</taxon>
        <taxon>Glomeromycotina</taxon>
        <taxon>Glomeromycetes</taxon>
        <taxon>Paraglomerales</taxon>
        <taxon>Paraglomeraceae</taxon>
        <taxon>Paraglomus</taxon>
    </lineage>
</organism>
<dbReference type="EMBL" id="CAJVPJ010002151">
    <property type="protein sequence ID" value="CAG8614272.1"/>
    <property type="molecule type" value="Genomic_DNA"/>
</dbReference>
<keyword evidence="1" id="KW-0732">Signal</keyword>
<sequence>MIASSCSCLCLVVLLVVVLLASPSASYECFEPESALDITKLNICNDENNAYSKLTTGPQIGYIKNQATKNNAFELSFTCDPTMDKRTCNKARKAFIKAGALLSKIYKFPQKITVAAEFADLCGASGCPPDRTIIGQAGPSRFFSMKGSDGVVRLYPQILTKFANPPGPVPYATHDIIASFNSKLASRFFLPGDKHIKPDQVDFVAVIAHEFHHGLGLLSSWGPSGVNNVVTPFILSDDLNILRVREVVFDQFVIRTVEGRHLTDFTKDFEKAIDGTTFTTNEALASVIEDVANKNLIPTTSDYVTPDAIGFLPIGKTAITDAVILETTLVPFAEGSTGSHVDYKTYSTSPDWLMIFRAIRGKTFQQIDKDNGAATPDTIAGPHIKAIMESIGIPTPENPNPFVPTIVNEPPV</sequence>
<feature type="signal peptide" evidence="1">
    <location>
        <begin position="1"/>
        <end position="26"/>
    </location>
</feature>
<comment type="caution">
    <text evidence="2">The sequence shown here is derived from an EMBL/GenBank/DDBJ whole genome shotgun (WGS) entry which is preliminary data.</text>
</comment>
<evidence type="ECO:0000313" key="3">
    <source>
        <dbReference type="Proteomes" id="UP000789572"/>
    </source>
</evidence>
<proteinExistence type="predicted"/>
<protein>
    <submittedName>
        <fullName evidence="2">3047_t:CDS:1</fullName>
    </submittedName>
</protein>
<keyword evidence="3" id="KW-1185">Reference proteome</keyword>
<feature type="chain" id="PRO_5040460203" evidence="1">
    <location>
        <begin position="27"/>
        <end position="412"/>
    </location>
</feature>
<evidence type="ECO:0000256" key="1">
    <source>
        <dbReference type="SAM" id="SignalP"/>
    </source>
</evidence>
<dbReference type="OrthoDB" id="73465at2759"/>
<dbReference type="AlphaFoldDB" id="A0A9N9CSR2"/>
<evidence type="ECO:0000313" key="2">
    <source>
        <dbReference type="EMBL" id="CAG8614272.1"/>
    </source>
</evidence>
<gene>
    <name evidence="2" type="ORF">POCULU_LOCUS8103</name>
</gene>
<dbReference type="Proteomes" id="UP000789572">
    <property type="component" value="Unassembled WGS sequence"/>
</dbReference>
<accession>A0A9N9CSR2</accession>
<reference evidence="2" key="1">
    <citation type="submission" date="2021-06" db="EMBL/GenBank/DDBJ databases">
        <authorList>
            <person name="Kallberg Y."/>
            <person name="Tangrot J."/>
            <person name="Rosling A."/>
        </authorList>
    </citation>
    <scope>NUCLEOTIDE SEQUENCE</scope>
    <source>
        <strain evidence="2">IA702</strain>
    </source>
</reference>